<accession>A0ABW0PCL3</accession>
<sequence>MSPSAIVHLQSRRRWLARAGVLLMGMGAAAARAAPLPAATRDRRDLVIAVSDSSESTRKVVTDLRRRFPRAQVSDAKVPASRRAMVIAVGPVALRAVMADVGEGPVVSVFTSSQVYHSIIETAGDRRSAATAIYAEPSPAAQLRLVGMLFKRPVRTAVVLGARTAFLEPSLQRAAAATKMPLVVENYGAGDSINGILSRTSDAPAILAIPDSLVYNSENLRTVLLTTYRNGQAVVGFSAALVRAGALATTYSEVEEINAQLEELVNDYDLHGRLPEPQFPKYFRTLINEDVARSLNLVVDEIARNFAYRPGQR</sequence>
<evidence type="ECO:0000313" key="3">
    <source>
        <dbReference type="Proteomes" id="UP001596031"/>
    </source>
</evidence>
<dbReference type="RefSeq" id="WP_379717634.1">
    <property type="nucleotide sequence ID" value="NZ_JBHSMS010000015.1"/>
</dbReference>
<reference evidence="3" key="1">
    <citation type="journal article" date="2019" name="Int. J. Syst. Evol. Microbiol.">
        <title>The Global Catalogue of Microorganisms (GCM) 10K type strain sequencing project: providing services to taxonomists for standard genome sequencing and annotation.</title>
        <authorList>
            <consortium name="The Broad Institute Genomics Platform"/>
            <consortium name="The Broad Institute Genome Sequencing Center for Infectious Disease"/>
            <person name="Wu L."/>
            <person name="Ma J."/>
        </authorList>
    </citation>
    <scope>NUCLEOTIDE SEQUENCE [LARGE SCALE GENOMIC DNA]</scope>
    <source>
        <strain evidence="3">CCUG 38813</strain>
    </source>
</reference>
<evidence type="ECO:0000313" key="2">
    <source>
        <dbReference type="EMBL" id="MFC5510381.1"/>
    </source>
</evidence>
<keyword evidence="1" id="KW-0732">Signal</keyword>
<evidence type="ECO:0008006" key="4">
    <source>
        <dbReference type="Google" id="ProtNLM"/>
    </source>
</evidence>
<dbReference type="PROSITE" id="PS51318">
    <property type="entry name" value="TAT"/>
    <property type="match status" value="1"/>
</dbReference>
<evidence type="ECO:0000256" key="1">
    <source>
        <dbReference type="SAM" id="SignalP"/>
    </source>
</evidence>
<feature type="chain" id="PRO_5046360357" description="ABC transporter substrate-binding protein" evidence="1">
    <location>
        <begin position="34"/>
        <end position="313"/>
    </location>
</feature>
<organism evidence="2 3">
    <name type="scientific">Massilia jejuensis</name>
    <dbReference type="NCBI Taxonomy" id="648894"/>
    <lineage>
        <taxon>Bacteria</taxon>
        <taxon>Pseudomonadati</taxon>
        <taxon>Pseudomonadota</taxon>
        <taxon>Betaproteobacteria</taxon>
        <taxon>Burkholderiales</taxon>
        <taxon>Oxalobacteraceae</taxon>
        <taxon>Telluria group</taxon>
        <taxon>Massilia</taxon>
    </lineage>
</organism>
<proteinExistence type="predicted"/>
<comment type="caution">
    <text evidence="2">The sequence shown here is derived from an EMBL/GenBank/DDBJ whole genome shotgun (WGS) entry which is preliminary data.</text>
</comment>
<dbReference type="Gene3D" id="3.40.50.2300">
    <property type="match status" value="2"/>
</dbReference>
<keyword evidence="3" id="KW-1185">Reference proteome</keyword>
<gene>
    <name evidence="2" type="ORF">ACFPOU_04465</name>
</gene>
<dbReference type="EMBL" id="JBHSMS010000015">
    <property type="protein sequence ID" value="MFC5510381.1"/>
    <property type="molecule type" value="Genomic_DNA"/>
</dbReference>
<name>A0ABW0PCL3_9BURK</name>
<dbReference type="Proteomes" id="UP001596031">
    <property type="component" value="Unassembled WGS sequence"/>
</dbReference>
<feature type="signal peptide" evidence="1">
    <location>
        <begin position="1"/>
        <end position="33"/>
    </location>
</feature>
<dbReference type="InterPro" id="IPR006311">
    <property type="entry name" value="TAT_signal"/>
</dbReference>
<protein>
    <recommendedName>
        <fullName evidence="4">ABC transporter substrate-binding protein</fullName>
    </recommendedName>
</protein>